<reference evidence="1 2" key="1">
    <citation type="journal article" date="2021" name="Hortic Res">
        <title>Chromosome-scale assembly of the Dendrobium chrysotoxum genome enhances the understanding of orchid evolution.</title>
        <authorList>
            <person name="Zhang Y."/>
            <person name="Zhang G.Q."/>
            <person name="Zhang D."/>
            <person name="Liu X.D."/>
            <person name="Xu X.Y."/>
            <person name="Sun W.H."/>
            <person name="Yu X."/>
            <person name="Zhu X."/>
            <person name="Wang Z.W."/>
            <person name="Zhao X."/>
            <person name="Zhong W.Y."/>
            <person name="Chen H."/>
            <person name="Yin W.L."/>
            <person name="Huang T."/>
            <person name="Niu S.C."/>
            <person name="Liu Z.J."/>
        </authorList>
    </citation>
    <scope>NUCLEOTIDE SEQUENCE [LARGE SCALE GENOMIC DNA]</scope>
    <source>
        <strain evidence="1">Lindl</strain>
    </source>
</reference>
<proteinExistence type="predicted"/>
<name>A0AAV7GJQ6_DENCH</name>
<dbReference type="AlphaFoldDB" id="A0AAV7GJQ6"/>
<protein>
    <submittedName>
        <fullName evidence="1">Uncharacterized protein</fullName>
    </submittedName>
</protein>
<sequence length="61" mass="7217">MYTWDIAKSWANAFFFVKNDCGLIEKWGEMKDLPAPLHVGEKDIMRILKVLDIEHLLYEAY</sequence>
<evidence type="ECO:0000313" key="2">
    <source>
        <dbReference type="Proteomes" id="UP000775213"/>
    </source>
</evidence>
<keyword evidence="2" id="KW-1185">Reference proteome</keyword>
<accession>A0AAV7GJQ6</accession>
<dbReference type="EMBL" id="JAGFBR010000013">
    <property type="protein sequence ID" value="KAH0456172.1"/>
    <property type="molecule type" value="Genomic_DNA"/>
</dbReference>
<evidence type="ECO:0000313" key="1">
    <source>
        <dbReference type="EMBL" id="KAH0456172.1"/>
    </source>
</evidence>
<organism evidence="1 2">
    <name type="scientific">Dendrobium chrysotoxum</name>
    <name type="common">Orchid</name>
    <dbReference type="NCBI Taxonomy" id="161865"/>
    <lineage>
        <taxon>Eukaryota</taxon>
        <taxon>Viridiplantae</taxon>
        <taxon>Streptophyta</taxon>
        <taxon>Embryophyta</taxon>
        <taxon>Tracheophyta</taxon>
        <taxon>Spermatophyta</taxon>
        <taxon>Magnoliopsida</taxon>
        <taxon>Liliopsida</taxon>
        <taxon>Asparagales</taxon>
        <taxon>Orchidaceae</taxon>
        <taxon>Epidendroideae</taxon>
        <taxon>Malaxideae</taxon>
        <taxon>Dendrobiinae</taxon>
        <taxon>Dendrobium</taxon>
    </lineage>
</organism>
<gene>
    <name evidence="1" type="ORF">IEQ34_014079</name>
</gene>
<comment type="caution">
    <text evidence="1">The sequence shown here is derived from an EMBL/GenBank/DDBJ whole genome shotgun (WGS) entry which is preliminary data.</text>
</comment>
<dbReference type="Proteomes" id="UP000775213">
    <property type="component" value="Unassembled WGS sequence"/>
</dbReference>